<reference evidence="2" key="1">
    <citation type="journal article" date="2022" name="Mol. Ecol. Resour.">
        <title>The genomes of chicory, endive, great burdock and yacon provide insights into Asteraceae palaeo-polyploidization history and plant inulin production.</title>
        <authorList>
            <person name="Fan W."/>
            <person name="Wang S."/>
            <person name="Wang H."/>
            <person name="Wang A."/>
            <person name="Jiang F."/>
            <person name="Liu H."/>
            <person name="Zhao H."/>
            <person name="Xu D."/>
            <person name="Zhang Y."/>
        </authorList>
    </citation>
    <scope>NUCLEOTIDE SEQUENCE [LARGE SCALE GENOMIC DNA]</scope>
    <source>
        <strain evidence="2">cv. Punajuju</strain>
    </source>
</reference>
<dbReference type="EMBL" id="CM042013">
    <property type="protein sequence ID" value="KAI3740807.1"/>
    <property type="molecule type" value="Genomic_DNA"/>
</dbReference>
<sequence>MERMDCMMIQERILQPIKVYRQSLVPLVPLADEEQSIDCRSLFFLFYASVSIPIRLARNRQRNRMLNVPISFRLDDHIFKPK</sequence>
<comment type="caution">
    <text evidence="1">The sequence shown here is derived from an EMBL/GenBank/DDBJ whole genome shotgun (WGS) entry which is preliminary data.</text>
</comment>
<proteinExistence type="predicted"/>
<evidence type="ECO:0000313" key="2">
    <source>
        <dbReference type="Proteomes" id="UP001055811"/>
    </source>
</evidence>
<accession>A0ACB9D2L4</accession>
<protein>
    <submittedName>
        <fullName evidence="1">Uncharacterized protein</fullName>
    </submittedName>
</protein>
<name>A0ACB9D2L4_CICIN</name>
<reference evidence="1 2" key="2">
    <citation type="journal article" date="2022" name="Mol. Ecol. Resour.">
        <title>The genomes of chicory, endive, great burdock and yacon provide insights into Asteraceae paleo-polyploidization history and plant inulin production.</title>
        <authorList>
            <person name="Fan W."/>
            <person name="Wang S."/>
            <person name="Wang H."/>
            <person name="Wang A."/>
            <person name="Jiang F."/>
            <person name="Liu H."/>
            <person name="Zhao H."/>
            <person name="Xu D."/>
            <person name="Zhang Y."/>
        </authorList>
    </citation>
    <scope>NUCLEOTIDE SEQUENCE [LARGE SCALE GENOMIC DNA]</scope>
    <source>
        <strain evidence="2">cv. Punajuju</strain>
        <tissue evidence="1">Leaves</tissue>
    </source>
</reference>
<evidence type="ECO:0000313" key="1">
    <source>
        <dbReference type="EMBL" id="KAI3740807.1"/>
    </source>
</evidence>
<organism evidence="1 2">
    <name type="scientific">Cichorium intybus</name>
    <name type="common">Chicory</name>
    <dbReference type="NCBI Taxonomy" id="13427"/>
    <lineage>
        <taxon>Eukaryota</taxon>
        <taxon>Viridiplantae</taxon>
        <taxon>Streptophyta</taxon>
        <taxon>Embryophyta</taxon>
        <taxon>Tracheophyta</taxon>
        <taxon>Spermatophyta</taxon>
        <taxon>Magnoliopsida</taxon>
        <taxon>eudicotyledons</taxon>
        <taxon>Gunneridae</taxon>
        <taxon>Pentapetalae</taxon>
        <taxon>asterids</taxon>
        <taxon>campanulids</taxon>
        <taxon>Asterales</taxon>
        <taxon>Asteraceae</taxon>
        <taxon>Cichorioideae</taxon>
        <taxon>Cichorieae</taxon>
        <taxon>Cichoriinae</taxon>
        <taxon>Cichorium</taxon>
    </lineage>
</organism>
<keyword evidence="2" id="KW-1185">Reference proteome</keyword>
<gene>
    <name evidence="1" type="ORF">L2E82_31281</name>
</gene>
<dbReference type="Proteomes" id="UP001055811">
    <property type="component" value="Linkage Group LG05"/>
</dbReference>